<dbReference type="GO" id="GO:0033615">
    <property type="term" value="P:mitochondrial proton-transporting ATP synthase complex assembly"/>
    <property type="evidence" value="ECO:0007669"/>
    <property type="project" value="InterPro"/>
</dbReference>
<proteinExistence type="predicted"/>
<dbReference type="EMBL" id="RSCE01000001">
    <property type="protein sequence ID" value="RSH87677.1"/>
    <property type="molecule type" value="Genomic_DNA"/>
</dbReference>
<dbReference type="RefSeq" id="XP_028479885.1">
    <property type="nucleotide sequence ID" value="XM_028616028.1"/>
</dbReference>
<protein>
    <submittedName>
        <fullName evidence="1">Uncharacterized protein</fullName>
    </submittedName>
</protein>
<evidence type="ECO:0000313" key="1">
    <source>
        <dbReference type="EMBL" id="RSH87677.1"/>
    </source>
</evidence>
<dbReference type="AlphaFoldDB" id="A0A427Y9Q6"/>
<evidence type="ECO:0000313" key="2">
    <source>
        <dbReference type="Proteomes" id="UP000279236"/>
    </source>
</evidence>
<gene>
    <name evidence="1" type="ORF">EHS24_000191</name>
</gene>
<dbReference type="OrthoDB" id="15893at2759"/>
<keyword evidence="2" id="KW-1185">Reference proteome</keyword>
<dbReference type="GeneID" id="39584734"/>
<accession>A0A427Y9Q6</accession>
<dbReference type="PANTHER" id="PTHR28015">
    <property type="entry name" value="ATP SYNTHASE ASSEMBLY FACTOR FMC1, MITOCHONDRIAL"/>
    <property type="match status" value="1"/>
</dbReference>
<dbReference type="Proteomes" id="UP000279236">
    <property type="component" value="Unassembled WGS sequence"/>
</dbReference>
<dbReference type="GO" id="GO:0005759">
    <property type="term" value="C:mitochondrial matrix"/>
    <property type="evidence" value="ECO:0007669"/>
    <property type="project" value="TreeGrafter"/>
</dbReference>
<comment type="caution">
    <text evidence="1">The sequence shown here is derived from an EMBL/GenBank/DDBJ whole genome shotgun (WGS) entry which is preliminary data.</text>
</comment>
<name>A0A427Y9Q6_9TREE</name>
<dbReference type="PANTHER" id="PTHR28015:SF1">
    <property type="entry name" value="ATP SYNTHASE ASSEMBLY FACTOR FMC1, MITOCHONDRIAL"/>
    <property type="match status" value="1"/>
</dbReference>
<reference evidence="1 2" key="1">
    <citation type="submission" date="2018-11" db="EMBL/GenBank/DDBJ databases">
        <title>Genome sequence of Apiotrichum porosum DSM 27194.</title>
        <authorList>
            <person name="Aliyu H."/>
            <person name="Gorte O."/>
            <person name="Ochsenreither K."/>
        </authorList>
    </citation>
    <scope>NUCLEOTIDE SEQUENCE [LARGE SCALE GENOMIC DNA]</scope>
    <source>
        <strain evidence="1 2">DSM 27194</strain>
    </source>
</reference>
<dbReference type="InterPro" id="IPR039196">
    <property type="entry name" value="Fmc1"/>
</dbReference>
<dbReference type="STRING" id="105984.A0A427Y9Q6"/>
<dbReference type="Pfam" id="PF13233">
    <property type="entry name" value="Complex1_LYR_2"/>
    <property type="match status" value="1"/>
</dbReference>
<sequence>MTPVQPTTHLYRAVLREMRLASRQPRATRNPVVGRELRAMIDEARLCTTSPKDADALDRALLEAGDFMRAARIHARYNPIHGMSEQERIHATARRVGLDTPVEYKKDE</sequence>
<organism evidence="1 2">
    <name type="scientific">Apiotrichum porosum</name>
    <dbReference type="NCBI Taxonomy" id="105984"/>
    <lineage>
        <taxon>Eukaryota</taxon>
        <taxon>Fungi</taxon>
        <taxon>Dikarya</taxon>
        <taxon>Basidiomycota</taxon>
        <taxon>Agaricomycotina</taxon>
        <taxon>Tremellomycetes</taxon>
        <taxon>Trichosporonales</taxon>
        <taxon>Trichosporonaceae</taxon>
        <taxon>Apiotrichum</taxon>
    </lineage>
</organism>